<dbReference type="FunFam" id="3.40.309.10:FF:000004">
    <property type="entry name" value="Succinate-semialdehyde dehydrogenase I"/>
    <property type="match status" value="1"/>
</dbReference>
<dbReference type="PROSITE" id="PS00070">
    <property type="entry name" value="ALDEHYDE_DEHYDR_CYS"/>
    <property type="match status" value="1"/>
</dbReference>
<dbReference type="InterPro" id="IPR029510">
    <property type="entry name" value="Ald_DH_CS_GLU"/>
</dbReference>
<organism evidence="10 11">
    <name type="scientific">Bremia lactucae</name>
    <name type="common">Lettuce downy mildew</name>
    <dbReference type="NCBI Taxonomy" id="4779"/>
    <lineage>
        <taxon>Eukaryota</taxon>
        <taxon>Sar</taxon>
        <taxon>Stramenopiles</taxon>
        <taxon>Oomycota</taxon>
        <taxon>Peronosporomycetes</taxon>
        <taxon>Peronosporales</taxon>
        <taxon>Peronosporaceae</taxon>
        <taxon>Bremia</taxon>
    </lineage>
</organism>
<dbReference type="PROSITE" id="PS00687">
    <property type="entry name" value="ALDEHYDE_DEHYDR_GLU"/>
    <property type="match status" value="1"/>
</dbReference>
<evidence type="ECO:0000313" key="10">
    <source>
        <dbReference type="EMBL" id="TDH71918.1"/>
    </source>
</evidence>
<proteinExistence type="inferred from homology"/>
<dbReference type="OrthoDB" id="310895at2759"/>
<dbReference type="Pfam" id="PF00171">
    <property type="entry name" value="Aldedh"/>
    <property type="match status" value="1"/>
</dbReference>
<dbReference type="CDD" id="cd07103">
    <property type="entry name" value="ALDH_F5_SSADH_GabD"/>
    <property type="match status" value="1"/>
</dbReference>
<evidence type="ECO:0000256" key="7">
    <source>
        <dbReference type="PROSITE-ProRule" id="PRU10007"/>
    </source>
</evidence>
<dbReference type="Gene3D" id="3.40.309.10">
    <property type="entry name" value="Aldehyde Dehydrogenase, Chain A, domain 2"/>
    <property type="match status" value="1"/>
</dbReference>
<evidence type="ECO:0000256" key="5">
    <source>
        <dbReference type="ARBA" id="ARBA00023002"/>
    </source>
</evidence>
<name>A0A976NXM4_BRELC</name>
<dbReference type="InterPro" id="IPR015590">
    <property type="entry name" value="Aldehyde_DH_dom"/>
</dbReference>
<comment type="similarity">
    <text evidence="2 8">Belongs to the aldehyde dehydrogenase family.</text>
</comment>
<dbReference type="Proteomes" id="UP000294530">
    <property type="component" value="Unassembled WGS sequence"/>
</dbReference>
<dbReference type="Gene3D" id="3.40.605.10">
    <property type="entry name" value="Aldehyde Dehydrogenase, Chain A, domain 1"/>
    <property type="match status" value="1"/>
</dbReference>
<gene>
    <name evidence="10" type="ORF">CCR75_003433</name>
</gene>
<dbReference type="GO" id="GO:0009450">
    <property type="term" value="P:gamma-aminobutyric acid catabolic process"/>
    <property type="evidence" value="ECO:0007669"/>
    <property type="project" value="TreeGrafter"/>
</dbReference>
<reference evidence="10 11" key="1">
    <citation type="journal article" date="2021" name="Genome Biol.">
        <title>AFLAP: assembly-free linkage analysis pipeline using k-mers from genome sequencing data.</title>
        <authorList>
            <person name="Fletcher K."/>
            <person name="Zhang L."/>
            <person name="Gil J."/>
            <person name="Han R."/>
            <person name="Cavanaugh K."/>
            <person name="Michelmore R."/>
        </authorList>
    </citation>
    <scope>NUCLEOTIDE SEQUENCE [LARGE SCALE GENOMIC DNA]</scope>
    <source>
        <strain evidence="10 11">SF5</strain>
    </source>
</reference>
<comment type="caution">
    <text evidence="10">The sequence shown here is derived from an EMBL/GenBank/DDBJ whole genome shotgun (WGS) entry which is preliminary data.</text>
</comment>
<protein>
    <recommendedName>
        <fullName evidence="4">Succinate-semialdehyde dehydrogenase, mitochondrial</fullName>
        <ecNumber evidence="3">1.2.1.24</ecNumber>
    </recommendedName>
    <alternativeName>
        <fullName evidence="6">NAD(+)-dependent succinic semialdehyde dehydrogenase</fullName>
    </alternativeName>
</protein>
<dbReference type="InterPro" id="IPR050740">
    <property type="entry name" value="Aldehyde_DH_Superfamily"/>
</dbReference>
<evidence type="ECO:0000256" key="4">
    <source>
        <dbReference type="ARBA" id="ARBA00019842"/>
    </source>
</evidence>
<evidence type="ECO:0000256" key="3">
    <source>
        <dbReference type="ARBA" id="ARBA00013051"/>
    </source>
</evidence>
<dbReference type="KEGG" id="blac:94347199"/>
<dbReference type="InterPro" id="IPR016160">
    <property type="entry name" value="Ald_DH_CS_CYS"/>
</dbReference>
<dbReference type="FunFam" id="3.40.605.10:FF:000005">
    <property type="entry name" value="Succinate-semialdehyde dehydrogenase I"/>
    <property type="match status" value="1"/>
</dbReference>
<dbReference type="AlphaFoldDB" id="A0A976NXM4"/>
<feature type="domain" description="Aldehyde dehydrogenase" evidence="9">
    <location>
        <begin position="38"/>
        <end position="500"/>
    </location>
</feature>
<comment type="pathway">
    <text evidence="1">Amino-acid degradation; 4-aminobutanoate degradation.</text>
</comment>
<evidence type="ECO:0000259" key="9">
    <source>
        <dbReference type="Pfam" id="PF00171"/>
    </source>
</evidence>
<evidence type="ECO:0000256" key="1">
    <source>
        <dbReference type="ARBA" id="ARBA00005176"/>
    </source>
</evidence>
<evidence type="ECO:0000256" key="8">
    <source>
        <dbReference type="RuleBase" id="RU003345"/>
    </source>
</evidence>
<dbReference type="RefSeq" id="XP_067821417.1">
    <property type="nucleotide sequence ID" value="XM_067961528.1"/>
</dbReference>
<dbReference type="GO" id="GO:0004777">
    <property type="term" value="F:succinate-semialdehyde dehydrogenase (NAD+) activity"/>
    <property type="evidence" value="ECO:0007669"/>
    <property type="project" value="UniProtKB-EC"/>
</dbReference>
<sequence length="514" mass="55075">MSPKIRCFMAHSTLRRCYHAKVRNKSLIQSTGFINGNWVESHSNQHFIVTDPSTDKEIAHVANMGRAETNEAISAALTAQKKWRRTTAAARSTLLKKWYAAIVAHTEDLAVIASVESGKPLPEAKGEVAYAAGFIDFFAHEIMHSNGFLPSTSAPDHKIMAIKEPVGVCGIITPWNFPIAMITRKLGPCLASGCTAVVKPAAETPLSALALAKLAEDVGFPAGVLNVLPSCNDMASEVGGALTSSHEVRKISFTGSTHVGKLLMEQSAATMKRLSLELGGNAPFIVFEDADLDKALDGLIASKFRNTGQTCVCSNRMFIHASIYDAFAAKLVERVKKLKMGLPHEDGVRLGPLISPIAFAKTSGLVNDAVAKGAVALVGGQSSDIGRNYYEATVLTDVNATMQIWSEEAFGPIVPLIKFSTEDDVIRMANDTESGLAGYFFSQDLSRMWRLAAALECGMIGVNTGLISNVQAPFGGVKQSGLGREGSFMGLDEYQETKMVCVGGLDLGDTHKFD</sequence>
<keyword evidence="5 8" id="KW-0560">Oxidoreductase</keyword>
<dbReference type="PANTHER" id="PTHR43353:SF5">
    <property type="entry name" value="SUCCINATE-SEMIALDEHYDE DEHYDROGENASE, MITOCHONDRIAL"/>
    <property type="match status" value="1"/>
</dbReference>
<dbReference type="GeneID" id="94347199"/>
<dbReference type="EC" id="1.2.1.24" evidence="3"/>
<dbReference type="InterPro" id="IPR016162">
    <property type="entry name" value="Ald_DH_N"/>
</dbReference>
<dbReference type="EMBL" id="SHOA02000038">
    <property type="protein sequence ID" value="TDH71918.1"/>
    <property type="molecule type" value="Genomic_DNA"/>
</dbReference>
<dbReference type="PANTHER" id="PTHR43353">
    <property type="entry name" value="SUCCINATE-SEMIALDEHYDE DEHYDROGENASE, MITOCHONDRIAL"/>
    <property type="match status" value="1"/>
</dbReference>
<accession>A0A976NXM4</accession>
<evidence type="ECO:0000313" key="11">
    <source>
        <dbReference type="Proteomes" id="UP000294530"/>
    </source>
</evidence>
<keyword evidence="11" id="KW-1185">Reference proteome</keyword>
<evidence type="ECO:0000256" key="2">
    <source>
        <dbReference type="ARBA" id="ARBA00009986"/>
    </source>
</evidence>
<feature type="active site" evidence="7">
    <location>
        <position position="277"/>
    </location>
</feature>
<dbReference type="InterPro" id="IPR016163">
    <property type="entry name" value="Ald_DH_C"/>
</dbReference>
<evidence type="ECO:0000256" key="6">
    <source>
        <dbReference type="ARBA" id="ARBA00030806"/>
    </source>
</evidence>
<dbReference type="SUPFAM" id="SSF53720">
    <property type="entry name" value="ALDH-like"/>
    <property type="match status" value="1"/>
</dbReference>
<dbReference type="InterPro" id="IPR016161">
    <property type="entry name" value="Ald_DH/histidinol_DH"/>
</dbReference>